<keyword evidence="2" id="KW-1185">Reference proteome</keyword>
<organism evidence="1 2">
    <name type="scientific">Liparis tanakae</name>
    <name type="common">Tanaka's snailfish</name>
    <dbReference type="NCBI Taxonomy" id="230148"/>
    <lineage>
        <taxon>Eukaryota</taxon>
        <taxon>Metazoa</taxon>
        <taxon>Chordata</taxon>
        <taxon>Craniata</taxon>
        <taxon>Vertebrata</taxon>
        <taxon>Euteleostomi</taxon>
        <taxon>Actinopterygii</taxon>
        <taxon>Neopterygii</taxon>
        <taxon>Teleostei</taxon>
        <taxon>Neoteleostei</taxon>
        <taxon>Acanthomorphata</taxon>
        <taxon>Eupercaria</taxon>
        <taxon>Perciformes</taxon>
        <taxon>Cottioidei</taxon>
        <taxon>Cottales</taxon>
        <taxon>Liparidae</taxon>
        <taxon>Liparis</taxon>
    </lineage>
</organism>
<proteinExistence type="predicted"/>
<dbReference type="EMBL" id="SRLO01000026">
    <property type="protein sequence ID" value="TNN84511.1"/>
    <property type="molecule type" value="Genomic_DNA"/>
</dbReference>
<evidence type="ECO:0000313" key="1">
    <source>
        <dbReference type="EMBL" id="TNN84511.1"/>
    </source>
</evidence>
<comment type="caution">
    <text evidence="1">The sequence shown here is derived from an EMBL/GenBank/DDBJ whole genome shotgun (WGS) entry which is preliminary data.</text>
</comment>
<evidence type="ECO:0000313" key="2">
    <source>
        <dbReference type="Proteomes" id="UP000314294"/>
    </source>
</evidence>
<accession>A0A4Z2J3J6</accession>
<protein>
    <submittedName>
        <fullName evidence="1">Uncharacterized protein</fullName>
    </submittedName>
</protein>
<dbReference type="Proteomes" id="UP000314294">
    <property type="component" value="Unassembled WGS sequence"/>
</dbReference>
<name>A0A4Z2J3J6_9TELE</name>
<gene>
    <name evidence="1" type="ORF">EYF80_005211</name>
</gene>
<reference evidence="1 2" key="1">
    <citation type="submission" date="2019-03" db="EMBL/GenBank/DDBJ databases">
        <title>First draft genome of Liparis tanakae, snailfish: a comprehensive survey of snailfish specific genes.</title>
        <authorList>
            <person name="Kim W."/>
            <person name="Song I."/>
            <person name="Jeong J.-H."/>
            <person name="Kim D."/>
            <person name="Kim S."/>
            <person name="Ryu S."/>
            <person name="Song J.Y."/>
            <person name="Lee S.K."/>
        </authorList>
    </citation>
    <scope>NUCLEOTIDE SEQUENCE [LARGE SCALE GENOMIC DNA]</scope>
    <source>
        <tissue evidence="1">Muscle</tissue>
    </source>
</reference>
<sequence length="142" mass="15797">MEYSSTDSHPNAFSKIGEKMLFVLWYKCSQLKLDLIGEVADVNGLSISQVVVAVAVEQVLVLVQPDLCHPRQTLSSSGSSQPTLHSMWESRKNDLREEVWGRSVEHAVHGAEERGPNFIHEAEDHTGGRQVIVDQMLCTPKS</sequence>
<dbReference type="AlphaFoldDB" id="A0A4Z2J3J6"/>